<organism evidence="1 2">
    <name type="scientific">Duganella zoogloeoides</name>
    <dbReference type="NCBI Taxonomy" id="75659"/>
    <lineage>
        <taxon>Bacteria</taxon>
        <taxon>Pseudomonadati</taxon>
        <taxon>Pseudomonadota</taxon>
        <taxon>Betaproteobacteria</taxon>
        <taxon>Burkholderiales</taxon>
        <taxon>Oxalobacteraceae</taxon>
        <taxon>Telluria group</taxon>
        <taxon>Duganella</taxon>
    </lineage>
</organism>
<dbReference type="RefSeq" id="WP_157094820.1">
    <property type="nucleotide sequence ID" value="NZ_CP140152.1"/>
</dbReference>
<reference evidence="1 2" key="1">
    <citation type="submission" date="2023-11" db="EMBL/GenBank/DDBJ databases">
        <title>MicrobeMod: A computational toolkit for identifying prokaryotic methylation and restriction-modification with nanopore sequencing.</title>
        <authorList>
            <person name="Crits-Christoph A."/>
            <person name="Kang S.C."/>
            <person name="Lee H."/>
            <person name="Ostrov N."/>
        </authorList>
    </citation>
    <scope>NUCLEOTIDE SEQUENCE [LARGE SCALE GENOMIC DNA]</scope>
    <source>
        <strain evidence="1 2">ATCC 25935</strain>
    </source>
</reference>
<protein>
    <submittedName>
        <fullName evidence="1">Uncharacterized protein</fullName>
    </submittedName>
</protein>
<sequence>MNDKSSAPSVTWMFLVGNYQGYKKPGAWPGSVMGAQQWRVNIATV</sequence>
<accession>A0ABZ0XRZ9</accession>
<evidence type="ECO:0000313" key="2">
    <source>
        <dbReference type="Proteomes" id="UP001326110"/>
    </source>
</evidence>
<keyword evidence="2" id="KW-1185">Reference proteome</keyword>
<dbReference type="EMBL" id="CP140152">
    <property type="protein sequence ID" value="WQH02223.1"/>
    <property type="molecule type" value="Genomic_DNA"/>
</dbReference>
<name>A0ABZ0XRZ9_9BURK</name>
<dbReference type="Proteomes" id="UP001326110">
    <property type="component" value="Chromosome"/>
</dbReference>
<dbReference type="GeneID" id="43166936"/>
<evidence type="ECO:0000313" key="1">
    <source>
        <dbReference type="EMBL" id="WQH02223.1"/>
    </source>
</evidence>
<gene>
    <name evidence="1" type="ORF">SR858_14135</name>
</gene>
<proteinExistence type="predicted"/>